<evidence type="ECO:0000313" key="7">
    <source>
        <dbReference type="EMBL" id="PFG48384.1"/>
    </source>
</evidence>
<proteinExistence type="inferred from homology"/>
<comment type="caution">
    <text evidence="7">The sequence shown here is derived from an EMBL/GenBank/DDBJ whole genome shotgun (WGS) entry which is preliminary data.</text>
</comment>
<dbReference type="Proteomes" id="UP000243542">
    <property type="component" value="Unassembled WGS sequence"/>
</dbReference>
<dbReference type="GO" id="GO:0008168">
    <property type="term" value="F:methyltransferase activity"/>
    <property type="evidence" value="ECO:0007669"/>
    <property type="project" value="UniProtKB-UniRule"/>
</dbReference>
<evidence type="ECO:0000256" key="6">
    <source>
        <dbReference type="RuleBase" id="RU362030"/>
    </source>
</evidence>
<dbReference type="PROSITE" id="PS51257">
    <property type="entry name" value="PROKAR_LIPOPROTEIN"/>
    <property type="match status" value="1"/>
</dbReference>
<dbReference type="Gene3D" id="3.40.50.150">
    <property type="entry name" value="Vaccinia Virus protein VP39"/>
    <property type="match status" value="1"/>
</dbReference>
<dbReference type="NCBIfam" id="TIGR00027">
    <property type="entry name" value="mthyl_TIGR00027"/>
    <property type="match status" value="1"/>
</dbReference>
<evidence type="ECO:0000313" key="8">
    <source>
        <dbReference type="Proteomes" id="UP000243542"/>
    </source>
</evidence>
<dbReference type="SUPFAM" id="SSF53335">
    <property type="entry name" value="S-adenosyl-L-methionine-dependent methyltransferases"/>
    <property type="match status" value="1"/>
</dbReference>
<dbReference type="PANTHER" id="PTHR43619">
    <property type="entry name" value="S-ADENOSYL-L-METHIONINE-DEPENDENT METHYLTRANSFERASE YKTD-RELATED"/>
    <property type="match status" value="1"/>
</dbReference>
<gene>
    <name evidence="7" type="ORF">ATK36_3470</name>
</gene>
<comment type="function">
    <text evidence="1 6">Exhibits S-adenosyl-L-methionine-dependent methyltransferase activity.</text>
</comment>
<comment type="similarity">
    <text evidence="2 6">Belongs to the UPF0677 family.</text>
</comment>
<evidence type="ECO:0000256" key="1">
    <source>
        <dbReference type="ARBA" id="ARBA00003907"/>
    </source>
</evidence>
<sequence>MGTPDREWDIVSSIGLTALGIAACRAVETARPDRLIEDPFAAEFIRAARPPRPLPTRATDDPVWASMSPYMGLRSRYFDELITGSPAPQVVILAAGLDARAYRLDLTGRDLYEVDQPRVLEFKQDVFDDLAAKPRCTRHAVAADLRKNWPAALEQTGFDRTRPTVWLAEGLLMYLPGPVEEQLFDLIAACSAPGSRIGVERLAGENLAGASDHMQHMGTSERLGVQLTELFSQEARRNPVDWLTGQGWQVTVSTPPEYAARHGRELSEMVLKTTGNSQFICADLP</sequence>
<accession>A0A2A9FAL9</accession>
<name>A0A2A9FAL9_9PSEU</name>
<keyword evidence="4 7" id="KW-0808">Transferase</keyword>
<dbReference type="RefSeq" id="WP_098512472.1">
    <property type="nucleotide sequence ID" value="NZ_JBIAKZ010000030.1"/>
</dbReference>
<evidence type="ECO:0000256" key="4">
    <source>
        <dbReference type="ARBA" id="ARBA00022679"/>
    </source>
</evidence>
<dbReference type="AlphaFoldDB" id="A0A2A9FAL9"/>
<dbReference type="PANTHER" id="PTHR43619:SF2">
    <property type="entry name" value="S-ADENOSYL-L-METHIONINE-DEPENDENT METHYLTRANSFERASES SUPERFAMILY PROTEIN"/>
    <property type="match status" value="1"/>
</dbReference>
<evidence type="ECO:0000256" key="2">
    <source>
        <dbReference type="ARBA" id="ARBA00008138"/>
    </source>
</evidence>
<dbReference type="GO" id="GO:0032259">
    <property type="term" value="P:methylation"/>
    <property type="evidence" value="ECO:0007669"/>
    <property type="project" value="UniProtKB-KW"/>
</dbReference>
<dbReference type="InterPro" id="IPR011610">
    <property type="entry name" value="SAM_mthyl_Trfase_ML2640-like"/>
</dbReference>
<dbReference type="EMBL" id="PDJK01000002">
    <property type="protein sequence ID" value="PFG48384.1"/>
    <property type="molecule type" value="Genomic_DNA"/>
</dbReference>
<organism evidence="7 8">
    <name type="scientific">Amycolatopsis sulphurea</name>
    <dbReference type="NCBI Taxonomy" id="76022"/>
    <lineage>
        <taxon>Bacteria</taxon>
        <taxon>Bacillati</taxon>
        <taxon>Actinomycetota</taxon>
        <taxon>Actinomycetes</taxon>
        <taxon>Pseudonocardiales</taxon>
        <taxon>Pseudonocardiaceae</taxon>
        <taxon>Amycolatopsis</taxon>
    </lineage>
</organism>
<evidence type="ECO:0000256" key="5">
    <source>
        <dbReference type="ARBA" id="ARBA00022691"/>
    </source>
</evidence>
<evidence type="ECO:0000256" key="3">
    <source>
        <dbReference type="ARBA" id="ARBA00022603"/>
    </source>
</evidence>
<keyword evidence="3 6" id="KW-0489">Methyltransferase</keyword>
<dbReference type="InterPro" id="IPR007213">
    <property type="entry name" value="Ppm1/Ppm2/Tcmp"/>
</dbReference>
<keyword evidence="8" id="KW-1185">Reference proteome</keyword>
<keyword evidence="5 6" id="KW-0949">S-adenosyl-L-methionine</keyword>
<dbReference type="EC" id="2.1.1.-" evidence="6"/>
<protein>
    <recommendedName>
        <fullName evidence="6">S-adenosyl-L-methionine-dependent methyltransferase</fullName>
        <ecNumber evidence="6">2.1.1.-</ecNumber>
    </recommendedName>
</protein>
<dbReference type="Pfam" id="PF04072">
    <property type="entry name" value="LCM"/>
    <property type="match status" value="1"/>
</dbReference>
<dbReference type="InterPro" id="IPR029063">
    <property type="entry name" value="SAM-dependent_MTases_sf"/>
</dbReference>
<reference evidence="7 8" key="1">
    <citation type="submission" date="2017-10" db="EMBL/GenBank/DDBJ databases">
        <title>Sequencing the genomes of 1000 actinobacteria strains.</title>
        <authorList>
            <person name="Klenk H.-P."/>
        </authorList>
    </citation>
    <scope>NUCLEOTIDE SEQUENCE [LARGE SCALE GENOMIC DNA]</scope>
    <source>
        <strain evidence="7 8">DSM 46092</strain>
    </source>
</reference>